<proteinExistence type="predicted"/>
<feature type="coiled-coil region" evidence="2">
    <location>
        <begin position="1602"/>
        <end position="1633"/>
    </location>
</feature>
<reference evidence="5" key="2">
    <citation type="submission" date="2024-04" db="EMBL/GenBank/DDBJ databases">
        <authorList>
            <person name="Chen Y."/>
            <person name="Shah S."/>
            <person name="Dougan E. K."/>
            <person name="Thang M."/>
            <person name="Chan C."/>
        </authorList>
    </citation>
    <scope>NUCLEOTIDE SEQUENCE [LARGE SCALE GENOMIC DNA]</scope>
</reference>
<dbReference type="EMBL" id="CAMXCT010000003">
    <property type="protein sequence ID" value="CAI3972345.1"/>
    <property type="molecule type" value="Genomic_DNA"/>
</dbReference>
<accession>A0A9P1BGK2</accession>
<feature type="region of interest" description="Disordered" evidence="3">
    <location>
        <begin position="852"/>
        <end position="879"/>
    </location>
</feature>
<dbReference type="EMBL" id="CAMXCT030000003">
    <property type="protein sequence ID" value="CAL4759657.1"/>
    <property type="molecule type" value="Genomic_DNA"/>
</dbReference>
<keyword evidence="1" id="KW-0233">DNA recombination</keyword>
<keyword evidence="2" id="KW-0175">Coiled coil</keyword>
<dbReference type="EMBL" id="CAMXCT020000003">
    <property type="protein sequence ID" value="CAL1125720.1"/>
    <property type="molecule type" value="Genomic_DNA"/>
</dbReference>
<dbReference type="InterPro" id="IPR013762">
    <property type="entry name" value="Integrase-like_cat_sf"/>
</dbReference>
<evidence type="ECO:0000313" key="5">
    <source>
        <dbReference type="EMBL" id="CAL1125720.1"/>
    </source>
</evidence>
<dbReference type="Proteomes" id="UP001152797">
    <property type="component" value="Unassembled WGS sequence"/>
</dbReference>
<dbReference type="InterPro" id="IPR052925">
    <property type="entry name" value="Phage_Integrase-like_Recomb"/>
</dbReference>
<dbReference type="SUPFAM" id="SSF56349">
    <property type="entry name" value="DNA breaking-rejoining enzymes"/>
    <property type="match status" value="1"/>
</dbReference>
<feature type="compositionally biased region" description="Basic residues" evidence="3">
    <location>
        <begin position="1208"/>
        <end position="1217"/>
    </location>
</feature>
<evidence type="ECO:0000313" key="4">
    <source>
        <dbReference type="EMBL" id="CAI3972345.1"/>
    </source>
</evidence>
<gene>
    <name evidence="4" type="ORF">C1SCF055_LOCUS934</name>
</gene>
<dbReference type="GO" id="GO:0003677">
    <property type="term" value="F:DNA binding"/>
    <property type="evidence" value="ECO:0007669"/>
    <property type="project" value="InterPro"/>
</dbReference>
<sequence length="1883" mass="208927">MGTGGLVVFRSVTRGKKEIYLKARFHADGDYSSLGFRLHRFLSGVEFTNGLSGLESLEAILMNPDLQAFFPEDKVEEVREHRRQKMKAFKTVCNGFDCLVAQFVAQFKYGPGGLYILPLSSPLVCEFVYVIDYDADAPQPLSVITWQGSAEDEAKTCSLAEFRSLCRGPEDEGEQPPLKMKRMVRSPVTASEGVAFKRQDASGPRDPEADPFITRAIEGDRGPRKSRAKADYAYGAYGAVSNIKRITRGGWQAAGFSETEFKDVDPWREPEGASGDIVRQDESELLPPDASEVDKWYQNFIVTMGAPPDEAEEPTASQLAALRKKAKEQEGEELPSSSTGQSKKQRLHQVKKIGSQIHMAWMDFIKNHPKALEAANYGSSEAKIDEKILAEWSERLSSLLGVMDQDGITLKEKVEFASPLKAAMWDAWRVCARDPEQFIGQWAREGVPLGMEQSIPDAGIFPRVEAGGALETKTDMAILHPLRNYDSVEAQLDEAAIEIDRYVKKGFCKVLALEEIHSRFPAGTASRLALILKQKADGSTKRRIVIDMRRSKGNDRAKIEERIVLPRSQDIVASLRVMRAREHELVAKATPSAISASFHPAEGQTQVYIDDVALMLRGSKEWREIQLSKVIYVLSAFGVLCVSAGPLSLEEASVTTPHTGPTSSSGSVLIIMFSFDSKAARSQGSVVPILFTATRMAYRAVTVHFKRGTIPATQASLPRKVRRSFTGIMPFPSHAFKVSQMSSTIFFGVPRTTLSGKSSNSVTIQTTLFPRSPFSIDMGREWHILEAFEAPVQANQAKALEIPFQQAAGQAVLEGLAVGHCSCGPPRFKVDQWSSGLVTVGRCPLHWSYDSAEQSQKDGDGDGCNDRSSQSEKMRGSETQIPLKLVGEKVKDRAWLGNVKKSFIRKFYAASTLATKNTKRKKAIEILEGMGCKHFPLDVDTLTTLAAVLDSTGMRAGDQYLAEAKAMHVEGGHDWTLLLEKQLSSCKRAMQRGKGPECRAKEVRVSAISEDQWTGVCEGKGEPKRVAWFYAWATVWMLRAIEAANMKASDVVLKFEEKMVRLHVRKSKTDQKGSGTWRTFKCCQKEQCARDCAFNLAILALNDLGNADKEPPLFPDSDRKPVSKIHMVTACARHLNLDEAMSGHSARRSGAMCYARKGLSIQAIQFLGRWKSSAVFRYVEEAMTEIPLNVTDGKTAEAGETQNQEANKKKRALRPKSKAAPPQREASEEPTRGRVGNTVRSVGYDLRLELRQKEREGGVDPKPKAVGLTLQEVPGARECAQGMELHGQDPRLSMLQGCAPSGGESAPDSIKGSEDLMSQKAHGTCVGPPQNPLRWDADYATADSICCFNRHHAEFAGSWERTGLPAAIASQASNSTIMFYDSVTGKPLFKAPKGRSWEDFNKESKAHGWPSFRDDVQQVRMRITERVAENPEDGRHVLVAYVSEISLQEIIVFLQQATLSALDQGSDMGPGEAKLLALVRTVKCQAQLIEVQKLLSRHGVNTSSYGREGCLTVKDLAREVSHGQCRLETDENGKLLRNVSLVEVTLVVRITGGRLALVEEEQILDDGRRRQFMQRKLHGKLMRKETPVRGAWRCVRERLGLAANQDNRLRVERDELQHAAREAEKEAARREEAFKGKLSKLRCAAGLEVLEPSVVHQASSNAVGPNMVGIDPVGRNKASQSAIGAKQAQGDDYGKYGVTKSNLKQAENQLKSCLKKARLEDYWGKEGLGSGPHINLFESAELEVKRHCEEHAKLLRYQGTNNNLAERSKKRPLSEFDEMTQELPWYMKAEPEGRLEVEAEAGSDVKRKWTRKHGQMVLRVSFDEKSPTTTTVDTCHLEVETTASQPPKELKKKLKDKDSINMQKHDIEQRTRAKTTCLEVRFV</sequence>
<protein>
    <submittedName>
        <fullName evidence="4">Uncharacterized protein</fullName>
    </submittedName>
</protein>
<evidence type="ECO:0000256" key="3">
    <source>
        <dbReference type="SAM" id="MobiDB-lite"/>
    </source>
</evidence>
<feature type="region of interest" description="Disordered" evidence="3">
    <location>
        <begin position="306"/>
        <end position="349"/>
    </location>
</feature>
<evidence type="ECO:0000256" key="2">
    <source>
        <dbReference type="SAM" id="Coils"/>
    </source>
</evidence>
<reference evidence="4" key="1">
    <citation type="submission" date="2022-10" db="EMBL/GenBank/DDBJ databases">
        <authorList>
            <person name="Chen Y."/>
            <person name="Dougan E. K."/>
            <person name="Chan C."/>
            <person name="Rhodes N."/>
            <person name="Thang M."/>
        </authorList>
    </citation>
    <scope>NUCLEOTIDE SEQUENCE</scope>
</reference>
<dbReference type="InterPro" id="IPR011010">
    <property type="entry name" value="DNA_brk_join_enz"/>
</dbReference>
<evidence type="ECO:0000313" key="6">
    <source>
        <dbReference type="Proteomes" id="UP001152797"/>
    </source>
</evidence>
<dbReference type="GO" id="GO:0006310">
    <property type="term" value="P:DNA recombination"/>
    <property type="evidence" value="ECO:0007669"/>
    <property type="project" value="UniProtKB-KW"/>
</dbReference>
<organism evidence="4">
    <name type="scientific">Cladocopium goreaui</name>
    <dbReference type="NCBI Taxonomy" id="2562237"/>
    <lineage>
        <taxon>Eukaryota</taxon>
        <taxon>Sar</taxon>
        <taxon>Alveolata</taxon>
        <taxon>Dinophyceae</taxon>
        <taxon>Suessiales</taxon>
        <taxon>Symbiodiniaceae</taxon>
        <taxon>Cladocopium</taxon>
    </lineage>
</organism>
<dbReference type="PANTHER" id="PTHR34605">
    <property type="entry name" value="PHAGE_INTEGRASE DOMAIN-CONTAINING PROTEIN"/>
    <property type="match status" value="1"/>
</dbReference>
<dbReference type="GO" id="GO:0015074">
    <property type="term" value="P:DNA integration"/>
    <property type="evidence" value="ECO:0007669"/>
    <property type="project" value="InterPro"/>
</dbReference>
<feature type="region of interest" description="Disordered" evidence="3">
    <location>
        <begin position="1193"/>
        <end position="1240"/>
    </location>
</feature>
<keyword evidence="6" id="KW-1185">Reference proteome</keyword>
<dbReference type="Gene3D" id="1.10.443.10">
    <property type="entry name" value="Intergrase catalytic core"/>
    <property type="match status" value="1"/>
</dbReference>
<comment type="caution">
    <text evidence="4">The sequence shown here is derived from an EMBL/GenBank/DDBJ whole genome shotgun (WGS) entry which is preliminary data.</text>
</comment>
<evidence type="ECO:0000256" key="1">
    <source>
        <dbReference type="ARBA" id="ARBA00023172"/>
    </source>
</evidence>
<dbReference type="OrthoDB" id="10659406at2759"/>
<dbReference type="PANTHER" id="PTHR34605:SF3">
    <property type="entry name" value="P CELL-TYPE AGGLUTINATION PROTEIN MAP4-LIKE-RELATED"/>
    <property type="match status" value="1"/>
</dbReference>
<name>A0A9P1BGK2_9DINO</name>